<dbReference type="InterPro" id="IPR001589">
    <property type="entry name" value="Actinin_actin-bd_CS"/>
</dbReference>
<dbReference type="GO" id="GO:0003779">
    <property type="term" value="F:actin binding"/>
    <property type="evidence" value="ECO:0007669"/>
    <property type="project" value="UniProtKB-KW"/>
</dbReference>
<organism evidence="4 5">
    <name type="scientific">Halocaridina rubra</name>
    <name type="common">Hawaiian red shrimp</name>
    <dbReference type="NCBI Taxonomy" id="373956"/>
    <lineage>
        <taxon>Eukaryota</taxon>
        <taxon>Metazoa</taxon>
        <taxon>Ecdysozoa</taxon>
        <taxon>Arthropoda</taxon>
        <taxon>Crustacea</taxon>
        <taxon>Multicrustacea</taxon>
        <taxon>Malacostraca</taxon>
        <taxon>Eumalacostraca</taxon>
        <taxon>Eucarida</taxon>
        <taxon>Decapoda</taxon>
        <taxon>Pleocyemata</taxon>
        <taxon>Caridea</taxon>
        <taxon>Atyoidea</taxon>
        <taxon>Atyidae</taxon>
        <taxon>Halocaridina</taxon>
    </lineage>
</organism>
<feature type="domain" description="Calponin-homology (CH)" evidence="3">
    <location>
        <begin position="158"/>
        <end position="263"/>
    </location>
</feature>
<evidence type="ECO:0000259" key="3">
    <source>
        <dbReference type="PROSITE" id="PS50021"/>
    </source>
</evidence>
<dbReference type="PROSITE" id="PS00019">
    <property type="entry name" value="ACTININ_1"/>
    <property type="match status" value="1"/>
</dbReference>
<evidence type="ECO:0000313" key="4">
    <source>
        <dbReference type="EMBL" id="KAK7086764.1"/>
    </source>
</evidence>
<dbReference type="SMART" id="SM00033">
    <property type="entry name" value="CH"/>
    <property type="match status" value="2"/>
</dbReference>
<proteinExistence type="predicted"/>
<dbReference type="PROSITE" id="PS00020">
    <property type="entry name" value="ACTININ_2"/>
    <property type="match status" value="1"/>
</dbReference>
<dbReference type="SUPFAM" id="SSF47576">
    <property type="entry name" value="Calponin-homology domain, CH-domain"/>
    <property type="match status" value="1"/>
</dbReference>
<dbReference type="PANTHER" id="PTHR11915">
    <property type="entry name" value="SPECTRIN/FILAMIN RELATED CYTOSKELETAL PROTEIN"/>
    <property type="match status" value="1"/>
</dbReference>
<dbReference type="InterPro" id="IPR036872">
    <property type="entry name" value="CH_dom_sf"/>
</dbReference>
<dbReference type="PROSITE" id="PS50021">
    <property type="entry name" value="CH"/>
    <property type="match status" value="2"/>
</dbReference>
<feature type="domain" description="Calponin-homology (CH)" evidence="3">
    <location>
        <begin position="29"/>
        <end position="132"/>
    </location>
</feature>
<keyword evidence="5" id="KW-1185">Reference proteome</keyword>
<accession>A0AAN9FUI4</accession>
<evidence type="ECO:0000256" key="1">
    <source>
        <dbReference type="ARBA" id="ARBA00022737"/>
    </source>
</evidence>
<dbReference type="FunFam" id="1.10.418.10:FF:000089">
    <property type="entry name" value="Spectrin beta chain"/>
    <property type="match status" value="1"/>
</dbReference>
<dbReference type="Gene3D" id="1.20.58.60">
    <property type="match status" value="1"/>
</dbReference>
<comment type="caution">
    <text evidence="4">The sequence shown here is derived from an EMBL/GenBank/DDBJ whole genome shotgun (WGS) entry which is preliminary data.</text>
</comment>
<reference evidence="4 5" key="1">
    <citation type="submission" date="2023-11" db="EMBL/GenBank/DDBJ databases">
        <title>Halocaridina rubra genome assembly.</title>
        <authorList>
            <person name="Smith C."/>
        </authorList>
    </citation>
    <scope>NUCLEOTIDE SEQUENCE [LARGE SCALE GENOMIC DNA]</scope>
    <source>
        <strain evidence="4">EP-1</strain>
        <tissue evidence="4">Whole</tissue>
    </source>
</reference>
<dbReference type="AlphaFoldDB" id="A0AAN9FUI4"/>
<gene>
    <name evidence="4" type="primary">SPTBN1_1</name>
    <name evidence="4" type="ORF">SK128_001250</name>
</gene>
<dbReference type="FunFam" id="1.10.418.10:FF:000057">
    <property type="entry name" value="Calmin"/>
    <property type="match status" value="1"/>
</dbReference>
<dbReference type="SUPFAM" id="SSF46966">
    <property type="entry name" value="Spectrin repeat"/>
    <property type="match status" value="1"/>
</dbReference>
<dbReference type="Gene3D" id="1.10.418.10">
    <property type="entry name" value="Calponin-like domain"/>
    <property type="match status" value="2"/>
</dbReference>
<keyword evidence="1" id="KW-0677">Repeat</keyword>
<keyword evidence="2" id="KW-0009">Actin-binding</keyword>
<dbReference type="InterPro" id="IPR001715">
    <property type="entry name" value="CH_dom"/>
</dbReference>
<sequence>MAEFRRTPLSIRRTMTDSRVSEISKQHQITQTKTFTRWVNSHLRKRNLQCSDLFQDLRNGILLMDLLEIITGEALGRPMRGKTRFHYVANCNTCIDFVNSRARLESIGGEDIVDGKKTLTLGLIWTIILRFQIQNLVIVDEEEDDVERNAKINATPKRSNKQLILDWCKKVSGNYPGVNIQDFSNSWRDGLGFNALIHAHRPDIIDFDSLKPDEPIKNLNNAFDVAHKELGVDKILDAHDIAQMDPDEKSILTYLASLYQTIGHMRRPDPKLLKSNDDAKAYYESLASELMKWILAKISALENRDFPNSLEGITNLEKDFYTYRTTEKPPKHETRLLLAKTLFTLQSNMRECNLGSVHTTCWHKAKRHRHSVGKT</sequence>
<dbReference type="Proteomes" id="UP001381693">
    <property type="component" value="Unassembled WGS sequence"/>
</dbReference>
<protein>
    <submittedName>
        <fullName evidence="4">Spectrin beta chain, non-erythrocytic 1</fullName>
    </submittedName>
</protein>
<name>A0AAN9FUI4_HALRR</name>
<dbReference type="EMBL" id="JAXCGZ010000087">
    <property type="protein sequence ID" value="KAK7086764.1"/>
    <property type="molecule type" value="Genomic_DNA"/>
</dbReference>
<evidence type="ECO:0000256" key="2">
    <source>
        <dbReference type="ARBA" id="ARBA00023203"/>
    </source>
</evidence>
<evidence type="ECO:0000313" key="5">
    <source>
        <dbReference type="Proteomes" id="UP001381693"/>
    </source>
</evidence>
<dbReference type="Pfam" id="PF00307">
    <property type="entry name" value="CH"/>
    <property type="match status" value="2"/>
</dbReference>